<accession>A0A6P2CWX1</accession>
<dbReference type="InterPro" id="IPR003688">
    <property type="entry name" value="TraG/VirD4"/>
</dbReference>
<feature type="region of interest" description="Disordered" evidence="7">
    <location>
        <begin position="460"/>
        <end position="480"/>
    </location>
</feature>
<dbReference type="PROSITE" id="PS51257">
    <property type="entry name" value="PROKAR_LIPOPROTEIN"/>
    <property type="match status" value="1"/>
</dbReference>
<dbReference type="PANTHER" id="PTHR37937">
    <property type="entry name" value="CONJUGATIVE TRANSFER: DNA TRANSPORT"/>
    <property type="match status" value="1"/>
</dbReference>
<dbReference type="CDD" id="cd01127">
    <property type="entry name" value="TrwB_TraG_TraD_VirD4"/>
    <property type="match status" value="1"/>
</dbReference>
<evidence type="ECO:0000256" key="7">
    <source>
        <dbReference type="SAM" id="MobiDB-lite"/>
    </source>
</evidence>
<dbReference type="RefSeq" id="WP_162667688.1">
    <property type="nucleotide sequence ID" value="NZ_LR593886.1"/>
</dbReference>
<evidence type="ECO:0000256" key="8">
    <source>
        <dbReference type="SAM" id="Phobius"/>
    </source>
</evidence>
<dbReference type="Proteomes" id="UP000464178">
    <property type="component" value="Chromosome"/>
</dbReference>
<dbReference type="GO" id="GO:0005886">
    <property type="term" value="C:plasma membrane"/>
    <property type="evidence" value="ECO:0007669"/>
    <property type="project" value="UniProtKB-SubCell"/>
</dbReference>
<dbReference type="InterPro" id="IPR027417">
    <property type="entry name" value="P-loop_NTPase"/>
</dbReference>
<comment type="similarity">
    <text evidence="2">Belongs to the VirD4/TraG family.</text>
</comment>
<dbReference type="InterPro" id="IPR051539">
    <property type="entry name" value="T4SS-coupling_protein"/>
</dbReference>
<sequence>MQLCRILLILAVLLAVGAAILAACQIPFVWLALAALLIALAYRKGHQSVAHGSSRWATTRELAHMFEGPGLGVGEHTGTVSLSEGVGALFNSRLDNRASCQKFLQALQKDPKFLVRLTRAVHVACFAPTGAGKGVSLIVPFLLSSRESCVVLDYKGENAFLTRAARARMRHHVVLLDPFRVVTETPDCLNVLDFIDRDAPTALDHIRSLAEAIVVRSGHEKEPHWLDSAETWITAITAVVIACAADADRNLQSVRSILTNPAKIQLAIRVGCASDAWGGMLSRLCFQLTQFQGEELASVLTTTNRVMRYLDTLATAESSTRSTFDPAWLLDRKMSVYLIVPPEHQRTQVPLLRLWLTTLMKAVVRGGLQQTTKVNFVLDEAASLGRMTVVDDALDKFRGYGIRLQLYYQSLGQLRSCYSDGGDMTLLSNTSKIFFGVNDWATAELVSNLLGDETIVTASGGTGSGSSHQTSPQGGTYGSSTSANDNWSYLGRRLLTPSEVLNLPERVAIVLAPGLRPFWTWLIPHYLGSPARAPGLTKSLVHAVLLFLLAAALAVASTAAWFGFQFGR</sequence>
<evidence type="ECO:0000256" key="2">
    <source>
        <dbReference type="ARBA" id="ARBA00008806"/>
    </source>
</evidence>
<dbReference type="AlphaFoldDB" id="A0A6P2CWX1"/>
<evidence type="ECO:0000313" key="10">
    <source>
        <dbReference type="Proteomes" id="UP000464178"/>
    </source>
</evidence>
<keyword evidence="6 8" id="KW-0472">Membrane</keyword>
<dbReference type="KEGG" id="gms:SOIL9_48280"/>
<evidence type="ECO:0000313" key="9">
    <source>
        <dbReference type="EMBL" id="VTR92886.1"/>
    </source>
</evidence>
<organism evidence="9 10">
    <name type="scientific">Gemmata massiliana</name>
    <dbReference type="NCBI Taxonomy" id="1210884"/>
    <lineage>
        <taxon>Bacteria</taxon>
        <taxon>Pseudomonadati</taxon>
        <taxon>Planctomycetota</taxon>
        <taxon>Planctomycetia</taxon>
        <taxon>Gemmatales</taxon>
        <taxon>Gemmataceae</taxon>
        <taxon>Gemmata</taxon>
    </lineage>
</organism>
<dbReference type="EMBL" id="LR593886">
    <property type="protein sequence ID" value="VTR92886.1"/>
    <property type="molecule type" value="Genomic_DNA"/>
</dbReference>
<name>A0A6P2CWX1_9BACT</name>
<evidence type="ECO:0000256" key="5">
    <source>
        <dbReference type="ARBA" id="ARBA00022989"/>
    </source>
</evidence>
<protein>
    <submittedName>
        <fullName evidence="9">Uncharacterized protein</fullName>
    </submittedName>
</protein>
<dbReference type="SUPFAM" id="SSF52540">
    <property type="entry name" value="P-loop containing nucleoside triphosphate hydrolases"/>
    <property type="match status" value="1"/>
</dbReference>
<evidence type="ECO:0000256" key="4">
    <source>
        <dbReference type="ARBA" id="ARBA00022692"/>
    </source>
</evidence>
<evidence type="ECO:0000256" key="3">
    <source>
        <dbReference type="ARBA" id="ARBA00022475"/>
    </source>
</evidence>
<keyword evidence="3" id="KW-1003">Cell membrane</keyword>
<dbReference type="Pfam" id="PF02534">
    <property type="entry name" value="T4SS-DNA_transf"/>
    <property type="match status" value="1"/>
</dbReference>
<keyword evidence="4 8" id="KW-0812">Transmembrane</keyword>
<keyword evidence="10" id="KW-1185">Reference proteome</keyword>
<reference evidence="9 10" key="1">
    <citation type="submission" date="2019-05" db="EMBL/GenBank/DDBJ databases">
        <authorList>
            <consortium name="Science for Life Laboratories"/>
        </authorList>
    </citation>
    <scope>NUCLEOTIDE SEQUENCE [LARGE SCALE GENOMIC DNA]</scope>
    <source>
        <strain evidence="9">Soil9</strain>
    </source>
</reference>
<keyword evidence="5 8" id="KW-1133">Transmembrane helix</keyword>
<comment type="subcellular location">
    <subcellularLocation>
        <location evidence="1">Cell membrane</location>
        <topology evidence="1">Multi-pass membrane protein</topology>
    </subcellularLocation>
</comment>
<gene>
    <name evidence="9" type="ORF">SOIL9_48280</name>
</gene>
<evidence type="ECO:0000256" key="1">
    <source>
        <dbReference type="ARBA" id="ARBA00004651"/>
    </source>
</evidence>
<feature type="compositionally biased region" description="Low complexity" evidence="7">
    <location>
        <begin position="465"/>
        <end position="474"/>
    </location>
</feature>
<dbReference type="Gene3D" id="3.40.50.300">
    <property type="entry name" value="P-loop containing nucleotide triphosphate hydrolases"/>
    <property type="match status" value="1"/>
</dbReference>
<dbReference type="PANTHER" id="PTHR37937:SF1">
    <property type="entry name" value="CONJUGATIVE TRANSFER: DNA TRANSPORT"/>
    <property type="match status" value="1"/>
</dbReference>
<feature type="transmembrane region" description="Helical" evidence="8">
    <location>
        <begin position="540"/>
        <end position="564"/>
    </location>
</feature>
<proteinExistence type="inferred from homology"/>
<evidence type="ECO:0000256" key="6">
    <source>
        <dbReference type="ARBA" id="ARBA00023136"/>
    </source>
</evidence>